<keyword evidence="1" id="KW-1133">Transmembrane helix</keyword>
<dbReference type="RefSeq" id="WP_066033695.1">
    <property type="nucleotide sequence ID" value="NZ_CP016907.1"/>
</dbReference>
<feature type="transmembrane region" description="Helical" evidence="1">
    <location>
        <begin position="17"/>
        <end position="36"/>
    </location>
</feature>
<dbReference type="EMBL" id="CP016907">
    <property type="protein sequence ID" value="AOC95501.1"/>
    <property type="molecule type" value="Genomic_DNA"/>
</dbReference>
<dbReference type="KEGG" id="fjg:BB050_02389"/>
<evidence type="ECO:0000313" key="2">
    <source>
        <dbReference type="EMBL" id="AOC95501.1"/>
    </source>
</evidence>
<keyword evidence="1" id="KW-0812">Transmembrane</keyword>
<accession>A0AAC9D2L0</accession>
<proteinExistence type="predicted"/>
<name>A0AAC9D2L0_9FLAO</name>
<keyword evidence="1" id="KW-0472">Membrane</keyword>
<dbReference type="Proteomes" id="UP000093276">
    <property type="component" value="Chromosome"/>
</dbReference>
<protein>
    <submittedName>
        <fullName evidence="2">Uncharacterized protein</fullName>
    </submittedName>
</protein>
<dbReference type="GeneID" id="32308267"/>
<gene>
    <name evidence="2" type="ORF">BB050_02389</name>
</gene>
<evidence type="ECO:0000256" key="1">
    <source>
        <dbReference type="SAM" id="Phobius"/>
    </source>
</evidence>
<reference evidence="2 3" key="1">
    <citation type="submission" date="2016-08" db="EMBL/GenBank/DDBJ databases">
        <title>Complete genome sequence of Flavobacterium johnsoniae strain GSE09, a volatile-producing biocontrol agent isolated from cucumber (Cucumis sativus).</title>
        <authorList>
            <person name="Jeong J.-J."/>
            <person name="Oh J.Y."/>
            <person name="Jim Y.J."/>
            <person name="Sang M.K."/>
            <person name="Kim K.D."/>
        </authorList>
    </citation>
    <scope>NUCLEOTIDE SEQUENCE [LARGE SCALE GENOMIC DNA]</scope>
    <source>
        <strain evidence="2 3">GSE09</strain>
    </source>
</reference>
<evidence type="ECO:0000313" key="3">
    <source>
        <dbReference type="Proteomes" id="UP000093276"/>
    </source>
</evidence>
<organism evidence="2 3">
    <name type="scientific">Flavobacterium anhuiense</name>
    <dbReference type="NCBI Taxonomy" id="459526"/>
    <lineage>
        <taxon>Bacteria</taxon>
        <taxon>Pseudomonadati</taxon>
        <taxon>Bacteroidota</taxon>
        <taxon>Flavobacteriia</taxon>
        <taxon>Flavobacteriales</taxon>
        <taxon>Flavobacteriaceae</taxon>
        <taxon>Flavobacterium</taxon>
    </lineage>
</organism>
<dbReference type="AlphaFoldDB" id="A0AAC9D2L0"/>
<sequence length="138" mass="16391">MYSEDELKEQEKEFSTVLTYVFMPIFILTVIGAYFVGNSKGYIEKEYKEANEYSFSGVVYEKEIEGGEGYRFPHYLFLNSGIRWQVSSELYDKIEIGDSVVKKSKSDSVYYYKKGRQIIIEDQNLYLRNRYLEKLKEK</sequence>